<keyword evidence="1" id="KW-0472">Membrane</keyword>
<gene>
    <name evidence="2" type="ORF">PM001_LOCUS9930</name>
</gene>
<dbReference type="AlphaFoldDB" id="A0AAV1TUB3"/>
<reference evidence="2" key="1">
    <citation type="submission" date="2024-01" db="EMBL/GenBank/DDBJ databases">
        <authorList>
            <person name="Webb A."/>
        </authorList>
    </citation>
    <scope>NUCLEOTIDE SEQUENCE</scope>
    <source>
        <strain evidence="2">Pm1</strain>
    </source>
</reference>
<evidence type="ECO:0000313" key="2">
    <source>
        <dbReference type="EMBL" id="CAK7924780.1"/>
    </source>
</evidence>
<sequence>MVYHNVFAKNRGRLLAFLSSCSNIGSFAVVYGSLFESYVHSILPRGGRFRVRRLTTGSKRKATSGEKGDSKITRVTTDEDIEEVVLREREVTVFEGNVRVTADDPPTYLLPASGNFESVNAMGTPNELFRTTCAKVYPCKRQDLRKVLEMLGDPAELRLHFVVPVTGHPEACTDDSTSYLF</sequence>
<dbReference type="InterPro" id="IPR052980">
    <property type="entry name" value="Crinkler_effector"/>
</dbReference>
<protein>
    <submittedName>
        <fullName evidence="2">Uncharacterized protein</fullName>
    </submittedName>
</protein>
<dbReference type="Proteomes" id="UP001162060">
    <property type="component" value="Unassembled WGS sequence"/>
</dbReference>
<comment type="caution">
    <text evidence="2">The sequence shown here is derived from an EMBL/GenBank/DDBJ whole genome shotgun (WGS) entry which is preliminary data.</text>
</comment>
<keyword evidence="1" id="KW-1133">Transmembrane helix</keyword>
<name>A0AAV1TUB3_9STRA</name>
<dbReference type="EMBL" id="CAKLBY020000078">
    <property type="protein sequence ID" value="CAK7924780.1"/>
    <property type="molecule type" value="Genomic_DNA"/>
</dbReference>
<dbReference type="PANTHER" id="PTHR33129:SF1">
    <property type="entry name" value="ATP-BINDING PROTEIN"/>
    <property type="match status" value="1"/>
</dbReference>
<keyword evidence="1" id="KW-0812">Transmembrane</keyword>
<organism evidence="2 3">
    <name type="scientific">Peronospora matthiolae</name>
    <dbReference type="NCBI Taxonomy" id="2874970"/>
    <lineage>
        <taxon>Eukaryota</taxon>
        <taxon>Sar</taxon>
        <taxon>Stramenopiles</taxon>
        <taxon>Oomycota</taxon>
        <taxon>Peronosporomycetes</taxon>
        <taxon>Peronosporales</taxon>
        <taxon>Peronosporaceae</taxon>
        <taxon>Peronospora</taxon>
    </lineage>
</organism>
<feature type="transmembrane region" description="Helical" evidence="1">
    <location>
        <begin position="12"/>
        <end position="34"/>
    </location>
</feature>
<evidence type="ECO:0000313" key="3">
    <source>
        <dbReference type="Proteomes" id="UP001162060"/>
    </source>
</evidence>
<dbReference type="PANTHER" id="PTHR33129">
    <property type="entry name" value="PROTEIN KINASE DOMAIN-CONTAINING PROTEIN-RELATED"/>
    <property type="match status" value="1"/>
</dbReference>
<proteinExistence type="predicted"/>
<accession>A0AAV1TUB3</accession>
<evidence type="ECO:0000256" key="1">
    <source>
        <dbReference type="SAM" id="Phobius"/>
    </source>
</evidence>